<dbReference type="InterPro" id="IPR053927">
    <property type="entry name" value="FlgK_helical"/>
</dbReference>
<keyword evidence="11" id="KW-0282">Flagellum</keyword>
<proteinExistence type="inferred from homology"/>
<name>A0ABR8YP09_9CLOT</name>
<dbReference type="EMBL" id="JACSQB010000023">
    <property type="protein sequence ID" value="MBD8045964.1"/>
    <property type="molecule type" value="Genomic_DNA"/>
</dbReference>
<evidence type="ECO:0000259" key="9">
    <source>
        <dbReference type="Pfam" id="PF06429"/>
    </source>
</evidence>
<sequence>MSGLFGTLNTSKGAMFAQQTSINVTSHNIANAGTEGYSRQQARLVTSRPITLTGPGQIGTGVTVAAIERTRDSFLDFQIRRAVSNKNMEEMKQKYLSEIESIYNEPGDTGISKLLAEFFESWQTLSGSADKEGARTVVAQKAKMLAEELNHVHKQLTDVKTNTQKEIQHSVLEVNSLIDQLNAVNKQIITITVAGNNPNDLLDTRDLLLDKLSTKFGISTNNRNLNGMTLKPEGYDVDLLRNIDSEEIHKFAYISDIKSAKDAKGNVIDGEYTVTYYKNGDVTDPNSEVTVNMKLNEAEYKNLNEGRVLITNENGNLVKDDKTELIPPITDTIECSDIGKSVFKPKSGAINGFQNIQQNTDDYIAKLDVLAKTIALSVNAIHGDVDGNKINFFCIKNIDGTIDDKDATDGSGIGITAGNITINDDILNNVMLINAGVDRNSGSNDGNRALAIAQLRNMAFQVQNVDGNTTLELFKKGNGFGVNQDGVITFTNDPSGMKIEGYFTNTINKLGVDNEDAKRKIANENALLNGLISSRSSISGVNRDEEMVNLIQFQHSFQANAKMISTVDQLLDVVINGLKR</sequence>
<feature type="domain" description="Flagellar hook-associated protein FlgK helical" evidence="10">
    <location>
        <begin position="96"/>
        <end position="231"/>
    </location>
</feature>
<evidence type="ECO:0000256" key="4">
    <source>
        <dbReference type="ARBA" id="ARBA00016244"/>
    </source>
</evidence>
<dbReference type="InterPro" id="IPR001444">
    <property type="entry name" value="Flag_bb_rod_N"/>
</dbReference>
<protein>
    <recommendedName>
        <fullName evidence="4 7">Flagellar hook-associated protein 1</fullName>
        <shortName evidence="7">HAP1</shortName>
    </recommendedName>
</protein>
<comment type="caution">
    <text evidence="11">The sequence shown here is derived from an EMBL/GenBank/DDBJ whole genome shotgun (WGS) entry which is preliminary data.</text>
</comment>
<keyword evidence="11" id="KW-0966">Cell projection</keyword>
<evidence type="ECO:0000313" key="11">
    <source>
        <dbReference type="EMBL" id="MBD8045964.1"/>
    </source>
</evidence>
<dbReference type="RefSeq" id="WP_191738940.1">
    <property type="nucleotide sequence ID" value="NZ_JACSQB010000023.1"/>
</dbReference>
<evidence type="ECO:0000256" key="3">
    <source>
        <dbReference type="ARBA" id="ARBA00009677"/>
    </source>
</evidence>
<evidence type="ECO:0000256" key="7">
    <source>
        <dbReference type="RuleBase" id="RU362065"/>
    </source>
</evidence>
<evidence type="ECO:0000256" key="2">
    <source>
        <dbReference type="ARBA" id="ARBA00004613"/>
    </source>
</evidence>
<dbReference type="Pfam" id="PF22638">
    <property type="entry name" value="FlgK_D1"/>
    <property type="match status" value="1"/>
</dbReference>
<dbReference type="SUPFAM" id="SSF64518">
    <property type="entry name" value="Phase 1 flagellin"/>
    <property type="match status" value="1"/>
</dbReference>
<dbReference type="PANTHER" id="PTHR30033">
    <property type="entry name" value="FLAGELLAR HOOK-ASSOCIATED PROTEIN 1"/>
    <property type="match status" value="1"/>
</dbReference>
<evidence type="ECO:0000256" key="6">
    <source>
        <dbReference type="ARBA" id="ARBA00023143"/>
    </source>
</evidence>
<evidence type="ECO:0000313" key="12">
    <source>
        <dbReference type="Proteomes" id="UP000627166"/>
    </source>
</evidence>
<dbReference type="InterPro" id="IPR002371">
    <property type="entry name" value="FlgK"/>
</dbReference>
<dbReference type="Proteomes" id="UP000627166">
    <property type="component" value="Unassembled WGS sequence"/>
</dbReference>
<evidence type="ECO:0000259" key="10">
    <source>
        <dbReference type="Pfam" id="PF22638"/>
    </source>
</evidence>
<keyword evidence="12" id="KW-1185">Reference proteome</keyword>
<keyword evidence="6 7" id="KW-0975">Bacterial flagellum</keyword>
<gene>
    <name evidence="7 11" type="primary">flgK</name>
    <name evidence="11" type="ORF">H9637_02725</name>
</gene>
<comment type="subcellular location">
    <subcellularLocation>
        <location evidence="1 7">Bacterial flagellum</location>
    </subcellularLocation>
    <subcellularLocation>
        <location evidence="2 7">Secreted</location>
    </subcellularLocation>
</comment>
<accession>A0ABR8YP09</accession>
<dbReference type="PANTHER" id="PTHR30033:SF1">
    <property type="entry name" value="FLAGELLAR HOOK-ASSOCIATED PROTEIN 1"/>
    <property type="match status" value="1"/>
</dbReference>
<evidence type="ECO:0000256" key="5">
    <source>
        <dbReference type="ARBA" id="ARBA00022525"/>
    </source>
</evidence>
<feature type="domain" description="Flagellar basal body rod protein N-terminal" evidence="8">
    <location>
        <begin position="8"/>
        <end position="37"/>
    </location>
</feature>
<dbReference type="Pfam" id="PF06429">
    <property type="entry name" value="Flg_bbr_C"/>
    <property type="match status" value="1"/>
</dbReference>
<evidence type="ECO:0000256" key="1">
    <source>
        <dbReference type="ARBA" id="ARBA00004365"/>
    </source>
</evidence>
<comment type="similarity">
    <text evidence="3 7">Belongs to the flagella basal body rod proteins family.</text>
</comment>
<dbReference type="InterPro" id="IPR010930">
    <property type="entry name" value="Flg_bb/hook_C_dom"/>
</dbReference>
<dbReference type="Pfam" id="PF00460">
    <property type="entry name" value="Flg_bb_rod"/>
    <property type="match status" value="1"/>
</dbReference>
<evidence type="ECO:0000259" key="8">
    <source>
        <dbReference type="Pfam" id="PF00460"/>
    </source>
</evidence>
<dbReference type="PRINTS" id="PR01005">
    <property type="entry name" value="FLGHOOKAP1"/>
</dbReference>
<feature type="domain" description="Flagellar basal-body/hook protein C-terminal" evidence="9">
    <location>
        <begin position="537"/>
        <end position="576"/>
    </location>
</feature>
<organism evidence="11 12">
    <name type="scientific">Clostridium faecium</name>
    <dbReference type="NCBI Taxonomy" id="2762223"/>
    <lineage>
        <taxon>Bacteria</taxon>
        <taxon>Bacillati</taxon>
        <taxon>Bacillota</taxon>
        <taxon>Clostridia</taxon>
        <taxon>Eubacteriales</taxon>
        <taxon>Clostridiaceae</taxon>
        <taxon>Clostridium</taxon>
    </lineage>
</organism>
<reference evidence="11 12" key="1">
    <citation type="submission" date="2020-08" db="EMBL/GenBank/DDBJ databases">
        <title>A Genomic Blueprint of the Chicken Gut Microbiome.</title>
        <authorList>
            <person name="Gilroy R."/>
            <person name="Ravi A."/>
            <person name="Getino M."/>
            <person name="Pursley I."/>
            <person name="Horton D.L."/>
            <person name="Alikhan N.-F."/>
            <person name="Baker D."/>
            <person name="Gharbi K."/>
            <person name="Hall N."/>
            <person name="Watson M."/>
            <person name="Adriaenssens E.M."/>
            <person name="Foster-Nyarko E."/>
            <person name="Jarju S."/>
            <person name="Secka A."/>
            <person name="Antonio M."/>
            <person name="Oren A."/>
            <person name="Chaudhuri R."/>
            <person name="La Ragione R.M."/>
            <person name="Hildebrand F."/>
            <person name="Pallen M.J."/>
        </authorList>
    </citation>
    <scope>NUCLEOTIDE SEQUENCE [LARGE SCALE GENOMIC DNA]</scope>
    <source>
        <strain evidence="11 12">N37</strain>
    </source>
</reference>
<keyword evidence="5 7" id="KW-0964">Secreted</keyword>
<dbReference type="NCBIfam" id="TIGR02492">
    <property type="entry name" value="flgK_ends"/>
    <property type="match status" value="1"/>
</dbReference>
<keyword evidence="11" id="KW-0969">Cilium</keyword>